<evidence type="ECO:0000259" key="2">
    <source>
        <dbReference type="Pfam" id="PF03703"/>
    </source>
</evidence>
<dbReference type="PANTHER" id="PTHR37938:SF1">
    <property type="entry name" value="BLL0215 PROTEIN"/>
    <property type="match status" value="1"/>
</dbReference>
<protein>
    <recommendedName>
        <fullName evidence="2">YdbS-like PH domain-containing protein</fullName>
    </recommendedName>
</protein>
<organism evidence="3">
    <name type="scientific">marine sediment metagenome</name>
    <dbReference type="NCBI Taxonomy" id="412755"/>
    <lineage>
        <taxon>unclassified sequences</taxon>
        <taxon>metagenomes</taxon>
        <taxon>ecological metagenomes</taxon>
    </lineage>
</organism>
<feature type="transmembrane region" description="Helical" evidence="1">
    <location>
        <begin position="7"/>
        <end position="28"/>
    </location>
</feature>
<gene>
    <name evidence="3" type="ORF">S06H3_19116</name>
</gene>
<feature type="domain" description="YdbS-like PH" evidence="2">
    <location>
        <begin position="65"/>
        <end position="142"/>
    </location>
</feature>
<evidence type="ECO:0000313" key="3">
    <source>
        <dbReference type="EMBL" id="GAI03739.1"/>
    </source>
</evidence>
<name>X1MBJ4_9ZZZZ</name>
<reference evidence="3" key="1">
    <citation type="journal article" date="2014" name="Front. Microbiol.">
        <title>High frequency of phylogenetically diverse reductive dehalogenase-homologous genes in deep subseafloor sedimentary metagenomes.</title>
        <authorList>
            <person name="Kawai M."/>
            <person name="Futagami T."/>
            <person name="Toyoda A."/>
            <person name="Takaki Y."/>
            <person name="Nishi S."/>
            <person name="Hori S."/>
            <person name="Arai W."/>
            <person name="Tsubouchi T."/>
            <person name="Morono Y."/>
            <person name="Uchiyama I."/>
            <person name="Ito T."/>
            <person name="Fujiyama A."/>
            <person name="Inagaki F."/>
            <person name="Takami H."/>
        </authorList>
    </citation>
    <scope>NUCLEOTIDE SEQUENCE</scope>
    <source>
        <strain evidence="3">Expedition CK06-06</strain>
    </source>
</reference>
<dbReference type="PANTHER" id="PTHR37938">
    <property type="entry name" value="BLL0215 PROTEIN"/>
    <property type="match status" value="1"/>
</dbReference>
<keyword evidence="1" id="KW-1133">Transmembrane helix</keyword>
<accession>X1MBJ4</accession>
<dbReference type="Pfam" id="PF03703">
    <property type="entry name" value="bPH_2"/>
    <property type="match status" value="1"/>
</dbReference>
<evidence type="ECO:0000256" key="1">
    <source>
        <dbReference type="SAM" id="Phobius"/>
    </source>
</evidence>
<keyword evidence="1" id="KW-0812">Transmembrane</keyword>
<dbReference type="AlphaFoldDB" id="X1MBJ4"/>
<dbReference type="EMBL" id="BARV01009748">
    <property type="protein sequence ID" value="GAI03739.1"/>
    <property type="molecule type" value="Genomic_DNA"/>
</dbReference>
<feature type="non-terminal residue" evidence="3">
    <location>
        <position position="1"/>
    </location>
</feature>
<proteinExistence type="predicted"/>
<feature type="transmembrane region" description="Helical" evidence="1">
    <location>
        <begin position="34"/>
        <end position="58"/>
    </location>
</feature>
<dbReference type="InterPro" id="IPR005182">
    <property type="entry name" value="YdbS-like_PH"/>
</dbReference>
<sequence>TKKFNVIILLIASLILITTLITFIVLIAQNGFNFSMELVITIVLMPAVIFSLGVAILFTGKYIKSISYNVYDTEIIITKGIITKSKVVIPFRTITNLFIRRGFIDRIYGLSSLAIETAGQGGNRKPEGKIIGVYYPNELLEEILGLLRMLDSPSYIKQNFKIEKKPLEIRYLLSEINEQLSLVRDKLLIRNEKGK</sequence>
<keyword evidence="1" id="KW-0472">Membrane</keyword>
<comment type="caution">
    <text evidence="3">The sequence shown here is derived from an EMBL/GenBank/DDBJ whole genome shotgun (WGS) entry which is preliminary data.</text>
</comment>